<dbReference type="SMART" id="SM00342">
    <property type="entry name" value="HTH_ARAC"/>
    <property type="match status" value="1"/>
</dbReference>
<evidence type="ECO:0000313" key="5">
    <source>
        <dbReference type="EMBL" id="GCE23012.1"/>
    </source>
</evidence>
<dbReference type="InterPro" id="IPR018062">
    <property type="entry name" value="HTH_AraC-typ_CS"/>
</dbReference>
<dbReference type="PROSITE" id="PS01124">
    <property type="entry name" value="HTH_ARAC_FAMILY_2"/>
    <property type="match status" value="1"/>
</dbReference>
<dbReference type="PROSITE" id="PS00041">
    <property type="entry name" value="HTH_ARAC_FAMILY_1"/>
    <property type="match status" value="1"/>
</dbReference>
<evidence type="ECO:0000313" key="6">
    <source>
        <dbReference type="Proteomes" id="UP000287188"/>
    </source>
</evidence>
<evidence type="ECO:0000259" key="4">
    <source>
        <dbReference type="PROSITE" id="PS01124"/>
    </source>
</evidence>
<dbReference type="GO" id="GO:0043565">
    <property type="term" value="F:sequence-specific DNA binding"/>
    <property type="evidence" value="ECO:0007669"/>
    <property type="project" value="InterPro"/>
</dbReference>
<gene>
    <name evidence="5" type="ORF">KDK_68120</name>
</gene>
<evidence type="ECO:0000256" key="3">
    <source>
        <dbReference type="ARBA" id="ARBA00023163"/>
    </source>
</evidence>
<dbReference type="GO" id="GO:0003700">
    <property type="term" value="F:DNA-binding transcription factor activity"/>
    <property type="evidence" value="ECO:0007669"/>
    <property type="project" value="InterPro"/>
</dbReference>
<comment type="caution">
    <text evidence="5">The sequence shown here is derived from an EMBL/GenBank/DDBJ whole genome shotgun (WGS) entry which is preliminary data.</text>
</comment>
<keyword evidence="2" id="KW-0238">DNA-binding</keyword>
<dbReference type="InterPro" id="IPR009057">
    <property type="entry name" value="Homeodomain-like_sf"/>
</dbReference>
<protein>
    <recommendedName>
        <fullName evidence="4">HTH araC/xylS-type domain-containing protein</fullName>
    </recommendedName>
</protein>
<dbReference type="EMBL" id="BIFS01000002">
    <property type="protein sequence ID" value="GCE23012.1"/>
    <property type="molecule type" value="Genomic_DNA"/>
</dbReference>
<evidence type="ECO:0000256" key="1">
    <source>
        <dbReference type="ARBA" id="ARBA00023015"/>
    </source>
</evidence>
<dbReference type="Pfam" id="PF12833">
    <property type="entry name" value="HTH_18"/>
    <property type="match status" value="1"/>
</dbReference>
<keyword evidence="6" id="KW-1185">Reference proteome</keyword>
<dbReference type="InterPro" id="IPR018060">
    <property type="entry name" value="HTH_AraC"/>
</dbReference>
<keyword evidence="3" id="KW-0804">Transcription</keyword>
<dbReference type="Gene3D" id="1.10.10.60">
    <property type="entry name" value="Homeodomain-like"/>
    <property type="match status" value="2"/>
</dbReference>
<dbReference type="AlphaFoldDB" id="A0A402AV77"/>
<dbReference type="RefSeq" id="WP_161977860.1">
    <property type="nucleotide sequence ID" value="NZ_BIFS01000002.1"/>
</dbReference>
<proteinExistence type="predicted"/>
<feature type="domain" description="HTH araC/xylS-type" evidence="4">
    <location>
        <begin position="18"/>
        <end position="114"/>
    </location>
</feature>
<dbReference type="InterPro" id="IPR050204">
    <property type="entry name" value="AraC_XylS_family_regulators"/>
</dbReference>
<dbReference type="SUPFAM" id="SSF46689">
    <property type="entry name" value="Homeodomain-like"/>
    <property type="match status" value="2"/>
</dbReference>
<reference evidence="6" key="1">
    <citation type="submission" date="2018-12" db="EMBL/GenBank/DDBJ databases">
        <title>Tengunoibacter tsumagoiensis gen. nov., sp. nov., Dictyobacter kobayashii sp. nov., D. alpinus sp. nov., and D. joshuensis sp. nov. and description of Dictyobacteraceae fam. nov. within the order Ktedonobacterales isolated from Tengu-no-mugimeshi.</title>
        <authorList>
            <person name="Wang C.M."/>
            <person name="Zheng Y."/>
            <person name="Sakai Y."/>
            <person name="Toyoda A."/>
            <person name="Minakuchi Y."/>
            <person name="Abe K."/>
            <person name="Yokota A."/>
            <person name="Yabe S."/>
        </authorList>
    </citation>
    <scope>NUCLEOTIDE SEQUENCE [LARGE SCALE GENOMIC DNA]</scope>
    <source>
        <strain evidence="6">Uno11</strain>
    </source>
</reference>
<sequence length="114" mass="13040">MKQPALSKPNRLTRTTLRPAITYIEEHLAEDIALSDIAAAVHLSPYHFARLFKESIGLPPHRYVIQRRVERAKLLMTTTNWSFTTIAHAVGFAHESHLALHFKRLTGLAPKDYR</sequence>
<keyword evidence="1" id="KW-0805">Transcription regulation</keyword>
<organism evidence="5 6">
    <name type="scientific">Dictyobacter kobayashii</name>
    <dbReference type="NCBI Taxonomy" id="2014872"/>
    <lineage>
        <taxon>Bacteria</taxon>
        <taxon>Bacillati</taxon>
        <taxon>Chloroflexota</taxon>
        <taxon>Ktedonobacteria</taxon>
        <taxon>Ktedonobacterales</taxon>
        <taxon>Dictyobacteraceae</taxon>
        <taxon>Dictyobacter</taxon>
    </lineage>
</organism>
<dbReference type="PANTHER" id="PTHR46796:SF6">
    <property type="entry name" value="ARAC SUBFAMILY"/>
    <property type="match status" value="1"/>
</dbReference>
<accession>A0A402AV77</accession>
<name>A0A402AV77_9CHLR</name>
<dbReference type="PANTHER" id="PTHR46796">
    <property type="entry name" value="HTH-TYPE TRANSCRIPTIONAL ACTIVATOR RHAS-RELATED"/>
    <property type="match status" value="1"/>
</dbReference>
<dbReference type="Proteomes" id="UP000287188">
    <property type="component" value="Unassembled WGS sequence"/>
</dbReference>
<evidence type="ECO:0000256" key="2">
    <source>
        <dbReference type="ARBA" id="ARBA00023125"/>
    </source>
</evidence>